<keyword evidence="1" id="KW-0802">TPR repeat</keyword>
<reference evidence="3 4" key="1">
    <citation type="submission" date="2017-05" db="EMBL/GenBank/DDBJ databases">
        <authorList>
            <person name="Varghese N."/>
            <person name="Submissions S."/>
        </authorList>
    </citation>
    <scope>NUCLEOTIDE SEQUENCE [LARGE SCALE GENOMIC DNA]</scope>
    <source>
        <strain evidence="3 4">DSM 16304</strain>
    </source>
</reference>
<proteinExistence type="predicted"/>
<dbReference type="InterPro" id="IPR019734">
    <property type="entry name" value="TPR_rpt"/>
</dbReference>
<dbReference type="AlphaFoldDB" id="A0A521BW83"/>
<evidence type="ECO:0008006" key="5">
    <source>
        <dbReference type="Google" id="ProtNLM"/>
    </source>
</evidence>
<protein>
    <recommendedName>
        <fullName evidence="5">Tetratricopeptide repeat-like domain-containing protein</fullName>
    </recommendedName>
</protein>
<dbReference type="Proteomes" id="UP000317315">
    <property type="component" value="Unassembled WGS sequence"/>
</dbReference>
<accession>A0A521BW83</accession>
<evidence type="ECO:0000256" key="2">
    <source>
        <dbReference type="SAM" id="Phobius"/>
    </source>
</evidence>
<keyword evidence="2" id="KW-1133">Transmembrane helix</keyword>
<feature type="transmembrane region" description="Helical" evidence="2">
    <location>
        <begin position="49"/>
        <end position="69"/>
    </location>
</feature>
<dbReference type="EMBL" id="FXTM01000008">
    <property type="protein sequence ID" value="SMO51444.1"/>
    <property type="molecule type" value="Genomic_DNA"/>
</dbReference>
<dbReference type="OrthoDB" id="13266at2"/>
<keyword evidence="4" id="KW-1185">Reference proteome</keyword>
<feature type="repeat" description="TPR" evidence="1">
    <location>
        <begin position="77"/>
        <end position="110"/>
    </location>
</feature>
<evidence type="ECO:0000313" key="3">
    <source>
        <dbReference type="EMBL" id="SMO51444.1"/>
    </source>
</evidence>
<dbReference type="PROSITE" id="PS50005">
    <property type="entry name" value="TPR"/>
    <property type="match status" value="1"/>
</dbReference>
<evidence type="ECO:0000313" key="4">
    <source>
        <dbReference type="Proteomes" id="UP000317315"/>
    </source>
</evidence>
<keyword evidence="2" id="KW-0812">Transmembrane</keyword>
<name>A0A521BW83_9BACT</name>
<dbReference type="RefSeq" id="WP_142934979.1">
    <property type="nucleotide sequence ID" value="NZ_FXTM01000008.1"/>
</dbReference>
<gene>
    <name evidence="3" type="ORF">SAMN06269117_10850</name>
</gene>
<keyword evidence="2" id="KW-0472">Membrane</keyword>
<organism evidence="3 4">
    <name type="scientific">Balnearium lithotrophicum</name>
    <dbReference type="NCBI Taxonomy" id="223788"/>
    <lineage>
        <taxon>Bacteria</taxon>
        <taxon>Pseudomonadati</taxon>
        <taxon>Aquificota</taxon>
        <taxon>Aquificia</taxon>
        <taxon>Desulfurobacteriales</taxon>
        <taxon>Desulfurobacteriaceae</taxon>
        <taxon>Balnearium</taxon>
    </lineage>
</organism>
<sequence>MKKPPYKVLKKKEKREVSIPEKIDTPQAEQLVSDIYFVLHFLEKHRKKILSALIIILLFGGVYAGYSFYSKGIELKAAEITDKGLYYLDKGDKKKAIEYFKEAVRKYGSAPSGKLSKFLLGKLTKSKQDFKDLTNVKSFLLSPPSKTSLSAILIDEKKLNEAKGILGGVKRDEWTHPEAIYDKLIISLMENKKGDARMYLETIKGNYSNLPISQLAERLMK</sequence>
<evidence type="ECO:0000256" key="1">
    <source>
        <dbReference type="PROSITE-ProRule" id="PRU00339"/>
    </source>
</evidence>